<feature type="region of interest" description="Disordered" evidence="1">
    <location>
        <begin position="134"/>
        <end position="160"/>
    </location>
</feature>
<dbReference type="AlphaFoldDB" id="A0A812KHV0"/>
<dbReference type="Proteomes" id="UP000604046">
    <property type="component" value="Unassembled WGS sequence"/>
</dbReference>
<protein>
    <submittedName>
        <fullName evidence="3">Cgt protein</fullName>
    </submittedName>
</protein>
<dbReference type="OrthoDB" id="6123450at2759"/>
<dbReference type="GO" id="GO:2001070">
    <property type="term" value="F:starch binding"/>
    <property type="evidence" value="ECO:0007669"/>
    <property type="project" value="InterPro"/>
</dbReference>
<keyword evidence="4" id="KW-1185">Reference proteome</keyword>
<dbReference type="InterPro" id="IPR002044">
    <property type="entry name" value="CBM20"/>
</dbReference>
<reference evidence="3" key="1">
    <citation type="submission" date="2021-02" db="EMBL/GenBank/DDBJ databases">
        <authorList>
            <person name="Dougan E. K."/>
            <person name="Rhodes N."/>
            <person name="Thang M."/>
            <person name="Chan C."/>
        </authorList>
    </citation>
    <scope>NUCLEOTIDE SEQUENCE</scope>
</reference>
<dbReference type="PANTHER" id="PTHR15048">
    <property type="entry name" value="STARCH-BINDING DOMAIN-CONTAINING PROTEIN 1"/>
    <property type="match status" value="1"/>
</dbReference>
<dbReference type="PROSITE" id="PS51166">
    <property type="entry name" value="CBM20"/>
    <property type="match status" value="1"/>
</dbReference>
<dbReference type="Gene3D" id="2.60.40.10">
    <property type="entry name" value="Immunoglobulins"/>
    <property type="match status" value="1"/>
</dbReference>
<dbReference type="CDD" id="cd05467">
    <property type="entry name" value="CBM20"/>
    <property type="match status" value="1"/>
</dbReference>
<dbReference type="InterPro" id="IPR013784">
    <property type="entry name" value="Carb-bd-like_fold"/>
</dbReference>
<dbReference type="SMART" id="SM01065">
    <property type="entry name" value="CBM_2"/>
    <property type="match status" value="1"/>
</dbReference>
<evidence type="ECO:0000313" key="3">
    <source>
        <dbReference type="EMBL" id="CAE7227763.1"/>
    </source>
</evidence>
<evidence type="ECO:0000259" key="2">
    <source>
        <dbReference type="PROSITE" id="PS51166"/>
    </source>
</evidence>
<organism evidence="3 4">
    <name type="scientific">Symbiodinium natans</name>
    <dbReference type="NCBI Taxonomy" id="878477"/>
    <lineage>
        <taxon>Eukaryota</taxon>
        <taxon>Sar</taxon>
        <taxon>Alveolata</taxon>
        <taxon>Dinophyceae</taxon>
        <taxon>Suessiales</taxon>
        <taxon>Symbiodiniaceae</taxon>
        <taxon>Symbiodinium</taxon>
    </lineage>
</organism>
<comment type="caution">
    <text evidence="3">The sequence shown here is derived from an EMBL/GenBank/DDBJ whole genome shotgun (WGS) entry which is preliminary data.</text>
</comment>
<gene>
    <name evidence="3" type="primary">cgt</name>
    <name evidence="3" type="ORF">SNAT2548_LOCUS9012</name>
</gene>
<accession>A0A812KHV0</accession>
<proteinExistence type="predicted"/>
<dbReference type="Pfam" id="PF00686">
    <property type="entry name" value="CBM_20"/>
    <property type="match status" value="1"/>
</dbReference>
<sequence length="309" mass="33653">MPGLEGESVFIVGCCEELGRWNPAEAVPCFTSSAAFPRWTSNVVKLPVGSRMEFKVVIRGHRGFRWENGENRLLEVGLPMAAEAHACRQSAKKIAITFGQPGTEDAFESEPAALPMLLGHSAVHLDKAMAPFKSEAASPSSGDVEAAPACGSSVKGTPVQQEGRFHLRPNMGPVMLEHGPNREAPAIKAAEGCTLELRETHIHLHGTLAAIRKAKRGLQLFVSKTFICTFQMPTPEATAAAGRMLGKVPWVWDVKLHGHNLLRLNAHEASLEQVFASMTSFSSYAELRRRDSPGSHRSIRLFSAWRAAK</sequence>
<dbReference type="InterPro" id="IPR013783">
    <property type="entry name" value="Ig-like_fold"/>
</dbReference>
<dbReference type="GO" id="GO:0016020">
    <property type="term" value="C:membrane"/>
    <property type="evidence" value="ECO:0007669"/>
    <property type="project" value="TreeGrafter"/>
</dbReference>
<dbReference type="EMBL" id="CAJNDS010000680">
    <property type="protein sequence ID" value="CAE7227763.1"/>
    <property type="molecule type" value="Genomic_DNA"/>
</dbReference>
<evidence type="ECO:0000256" key="1">
    <source>
        <dbReference type="SAM" id="MobiDB-lite"/>
    </source>
</evidence>
<dbReference type="SUPFAM" id="SSF49452">
    <property type="entry name" value="Starch-binding domain-like"/>
    <property type="match status" value="1"/>
</dbReference>
<evidence type="ECO:0000313" key="4">
    <source>
        <dbReference type="Proteomes" id="UP000604046"/>
    </source>
</evidence>
<feature type="domain" description="CBM20" evidence="2">
    <location>
        <begin position="1"/>
        <end position="100"/>
    </location>
</feature>
<dbReference type="PANTHER" id="PTHR15048:SF0">
    <property type="entry name" value="STARCH-BINDING DOMAIN-CONTAINING PROTEIN 1"/>
    <property type="match status" value="1"/>
</dbReference>
<name>A0A812KHV0_9DINO</name>